<evidence type="ECO:0000313" key="4">
    <source>
        <dbReference type="Proteomes" id="UP001291999"/>
    </source>
</evidence>
<keyword evidence="2" id="KW-1133">Transmembrane helix</keyword>
<feature type="region of interest" description="Disordered" evidence="1">
    <location>
        <begin position="1"/>
        <end position="22"/>
    </location>
</feature>
<dbReference type="Proteomes" id="UP001291999">
    <property type="component" value="Unassembled WGS sequence"/>
</dbReference>
<keyword evidence="2" id="KW-0472">Membrane</keyword>
<feature type="transmembrane region" description="Helical" evidence="2">
    <location>
        <begin position="31"/>
        <end position="51"/>
    </location>
</feature>
<keyword evidence="2" id="KW-0812">Transmembrane</keyword>
<comment type="caution">
    <text evidence="3">The sequence shown here is derived from an EMBL/GenBank/DDBJ whole genome shotgun (WGS) entry which is preliminary data.</text>
</comment>
<accession>A0ABU5KFE0</accession>
<proteinExistence type="predicted"/>
<reference evidence="3 4" key="1">
    <citation type="submission" date="2023-11" db="EMBL/GenBank/DDBJ databases">
        <title>Novel species in genus Nocardioides.</title>
        <authorList>
            <person name="Zhou H."/>
        </authorList>
    </citation>
    <scope>NUCLEOTIDE SEQUENCE [LARGE SCALE GENOMIC DNA]</scope>
    <source>
        <strain evidence="3 4">S-58</strain>
    </source>
</reference>
<name>A0ABU5KFE0_9ACTN</name>
<keyword evidence="4" id="KW-1185">Reference proteome</keyword>
<sequence length="402" mass="42015">MSSAPHESLSEQVGGQGAGRTSSLNRTVSRVVTLVLAVGFAVVGIAGAASAHHNTITGSVACKTGGGWTVTWTVTNSETVTETITASNRAVVPVGTKLTSTQTAKFTETVTSKPTGDVTLRLDARWDNGNTNTSYGTIPVYKFTDNCVVKTVQPPTVPVVDDCGPGNAHYGQVPTGPWTVTTHSNGSLTVTTTPGHQFPNGQTTLTYPAPTDSNVPCPPTTVQPPTVPVVDDCGPGNAHYGQVPTGPWTATTNSDGSLTLTATPGHQFPNGQTTTTYPVPTDSNVPCPTPPVVTPPVTPPVVTPPEVLPAQVRVVRAQARMIDKCGRSGDRIKVGERSGVVYKSRGKVLRQGAWLKATHRSVTVRAFAADASYRLEGKRVWKMTFSTRPCAAAPEIAPNTGS</sequence>
<dbReference type="EMBL" id="JAXQPW010000007">
    <property type="protein sequence ID" value="MDZ5663548.1"/>
    <property type="molecule type" value="Genomic_DNA"/>
</dbReference>
<evidence type="ECO:0000256" key="2">
    <source>
        <dbReference type="SAM" id="Phobius"/>
    </source>
</evidence>
<gene>
    <name evidence="3" type="ORF">SFC79_17370</name>
</gene>
<evidence type="ECO:0000313" key="3">
    <source>
        <dbReference type="EMBL" id="MDZ5663548.1"/>
    </source>
</evidence>
<evidence type="ECO:0000256" key="1">
    <source>
        <dbReference type="SAM" id="MobiDB-lite"/>
    </source>
</evidence>
<organism evidence="3 4">
    <name type="scientific">Nocardioides renjunii</name>
    <dbReference type="NCBI Taxonomy" id="3095075"/>
    <lineage>
        <taxon>Bacteria</taxon>
        <taxon>Bacillati</taxon>
        <taxon>Actinomycetota</taxon>
        <taxon>Actinomycetes</taxon>
        <taxon>Propionibacteriales</taxon>
        <taxon>Nocardioidaceae</taxon>
        <taxon>Nocardioides</taxon>
    </lineage>
</organism>
<dbReference type="RefSeq" id="WP_322425306.1">
    <property type="nucleotide sequence ID" value="NZ_CP141058.1"/>
</dbReference>
<protein>
    <submittedName>
        <fullName evidence="3">Uncharacterized protein</fullName>
    </submittedName>
</protein>